<feature type="region of interest" description="Disordered" evidence="1">
    <location>
        <begin position="86"/>
        <end position="165"/>
    </location>
</feature>
<sequence length="165" mass="18454">MDGLICLGITWKQLIAHIESQSRLKQLRLDCVGQLHTDCIYNTESSATLIFSGVWINNSIFETKQKTTLFSNHSTLVQASLSPLIPGPDPRTRYSLAKAVSTKDKQSVQAQQGQGPDPIYSIEPKTWKQPKQPSPAQPKQETKSISSAWTERQKETDLTYLLTVP</sequence>
<dbReference type="EMBL" id="DS231698">
    <property type="protein sequence ID" value="KNA99680.1"/>
    <property type="molecule type" value="Genomic_DNA"/>
</dbReference>
<dbReference type="Proteomes" id="UP000009097">
    <property type="component" value="Unassembled WGS sequence"/>
</dbReference>
<dbReference type="AlphaFoldDB" id="A0A0J9UNG3"/>
<dbReference type="VEuPathDB" id="FungiDB:FOXG_18572"/>
<evidence type="ECO:0000313" key="2">
    <source>
        <dbReference type="EMBL" id="KNA99680.1"/>
    </source>
</evidence>
<dbReference type="RefSeq" id="XP_018237726.1">
    <property type="nucleotide sequence ID" value="XM_018398699.1"/>
</dbReference>
<reference evidence="2" key="2">
    <citation type="journal article" date="2010" name="Nature">
        <title>Comparative genomics reveals mobile pathogenicity chromosomes in Fusarium.</title>
        <authorList>
            <person name="Ma L.J."/>
            <person name="van der Does H.C."/>
            <person name="Borkovich K.A."/>
            <person name="Coleman J.J."/>
            <person name="Daboussi M.J."/>
            <person name="Di Pietro A."/>
            <person name="Dufresne M."/>
            <person name="Freitag M."/>
            <person name="Grabherr M."/>
            <person name="Henrissat B."/>
            <person name="Houterman P.M."/>
            <person name="Kang S."/>
            <person name="Shim W.B."/>
            <person name="Woloshuk C."/>
            <person name="Xie X."/>
            <person name="Xu J.R."/>
            <person name="Antoniw J."/>
            <person name="Baker S.E."/>
            <person name="Bluhm B.H."/>
            <person name="Breakspear A."/>
            <person name="Brown D.W."/>
            <person name="Butchko R.A."/>
            <person name="Chapman S."/>
            <person name="Coulson R."/>
            <person name="Coutinho P.M."/>
            <person name="Danchin E.G."/>
            <person name="Diener A."/>
            <person name="Gale L.R."/>
            <person name="Gardiner D.M."/>
            <person name="Goff S."/>
            <person name="Hammond-Kosack K.E."/>
            <person name="Hilburn K."/>
            <person name="Hua-Van A."/>
            <person name="Jonkers W."/>
            <person name="Kazan K."/>
            <person name="Kodira C.D."/>
            <person name="Koehrsen M."/>
            <person name="Kumar L."/>
            <person name="Lee Y.H."/>
            <person name="Li L."/>
            <person name="Manners J.M."/>
            <person name="Miranda-Saavedra D."/>
            <person name="Mukherjee M."/>
            <person name="Park G."/>
            <person name="Park J."/>
            <person name="Park S.Y."/>
            <person name="Proctor R.H."/>
            <person name="Regev A."/>
            <person name="Ruiz-Roldan M.C."/>
            <person name="Sain D."/>
            <person name="Sakthikumar S."/>
            <person name="Sykes S."/>
            <person name="Schwartz D.C."/>
            <person name="Turgeon B.G."/>
            <person name="Wapinski I."/>
            <person name="Yoder O."/>
            <person name="Young S."/>
            <person name="Zeng Q."/>
            <person name="Zhou S."/>
            <person name="Galagan J."/>
            <person name="Cuomo C.A."/>
            <person name="Kistler H.C."/>
            <person name="Rep M."/>
        </authorList>
    </citation>
    <scope>NUCLEOTIDE SEQUENCE [LARGE SCALE GENOMIC DNA]</scope>
    <source>
        <strain evidence="2">4287</strain>
    </source>
</reference>
<proteinExistence type="predicted"/>
<dbReference type="GeneID" id="28959278"/>
<gene>
    <name evidence="2" type="ORF">FOXG_18572</name>
</gene>
<accession>A0A0J9UNG3</accession>
<reference evidence="2" key="1">
    <citation type="submission" date="2007-04" db="EMBL/GenBank/DDBJ databases">
        <authorList>
            <consortium name="The Broad Institute Genome Sequencing Platform"/>
            <person name="Birren B."/>
            <person name="Lander E."/>
            <person name="Galagan J."/>
            <person name="Nusbaum C."/>
            <person name="Devon K."/>
            <person name="Ma L.-J."/>
            <person name="Jaffe D."/>
            <person name="Butler J."/>
            <person name="Alvarez P."/>
            <person name="Gnerre S."/>
            <person name="Grabherr M."/>
            <person name="Kleber M."/>
            <person name="Mauceli E."/>
            <person name="Brockman W."/>
            <person name="MacCallum I.A."/>
            <person name="Young S."/>
            <person name="LaButti K."/>
            <person name="DeCaprio D."/>
            <person name="Crawford M."/>
            <person name="Koehrsen M."/>
            <person name="Engels R."/>
            <person name="Montgomery P."/>
            <person name="Pearson M."/>
            <person name="Howarth C."/>
            <person name="Larson L."/>
            <person name="White J."/>
            <person name="O'Leary S."/>
            <person name="Kodira C."/>
            <person name="Zeng Q."/>
            <person name="Yandava C."/>
            <person name="Alvarado L."/>
            <person name="Kistler C."/>
            <person name="Shim W.-B."/>
            <person name="Kang S."/>
            <person name="Woloshuk C."/>
        </authorList>
    </citation>
    <scope>NUCLEOTIDE SEQUENCE</scope>
    <source>
        <strain evidence="2">4287</strain>
    </source>
</reference>
<protein>
    <submittedName>
        <fullName evidence="2">Uncharacterized protein</fullName>
    </submittedName>
</protein>
<dbReference type="KEGG" id="fox:FOXG_18572"/>
<evidence type="ECO:0000313" key="3">
    <source>
        <dbReference type="Proteomes" id="UP000009097"/>
    </source>
</evidence>
<name>A0A0J9UNG3_FUSO4</name>
<organism evidence="2 3">
    <name type="scientific">Fusarium oxysporum f. sp. lycopersici (strain 4287 / CBS 123668 / FGSC 9935 / NRRL 34936)</name>
    <name type="common">Fusarium vascular wilt of tomato</name>
    <dbReference type="NCBI Taxonomy" id="426428"/>
    <lineage>
        <taxon>Eukaryota</taxon>
        <taxon>Fungi</taxon>
        <taxon>Dikarya</taxon>
        <taxon>Ascomycota</taxon>
        <taxon>Pezizomycotina</taxon>
        <taxon>Sordariomycetes</taxon>
        <taxon>Hypocreomycetidae</taxon>
        <taxon>Hypocreales</taxon>
        <taxon>Nectriaceae</taxon>
        <taxon>Fusarium</taxon>
        <taxon>Fusarium oxysporum species complex</taxon>
    </lineage>
</organism>
<evidence type="ECO:0000256" key="1">
    <source>
        <dbReference type="SAM" id="MobiDB-lite"/>
    </source>
</evidence>